<dbReference type="Pfam" id="PF00132">
    <property type="entry name" value="Hexapep"/>
    <property type="match status" value="1"/>
</dbReference>
<protein>
    <submittedName>
        <fullName evidence="3">UDP-3-O-(3-hydroxymyristoyl)glucosamine N-acyltransferase</fullName>
    </submittedName>
</protein>
<proteinExistence type="predicted"/>
<dbReference type="InterPro" id="IPR011004">
    <property type="entry name" value="Trimer_LpxA-like_sf"/>
</dbReference>
<reference evidence="4" key="1">
    <citation type="submission" date="2016-05" db="EMBL/GenBank/DDBJ databases">
        <authorList>
            <person name="Liu B."/>
            <person name="Wang J."/>
            <person name="Zhu Y."/>
            <person name="Liu G."/>
            <person name="Chen Q."/>
            <person name="Chen Z."/>
            <person name="Lan J."/>
            <person name="Che J."/>
            <person name="Ge C."/>
            <person name="Shi H."/>
            <person name="Pan Z."/>
            <person name="Liu X."/>
        </authorList>
    </citation>
    <scope>NUCLEOTIDE SEQUENCE [LARGE SCALE GENOMIC DNA]</scope>
    <source>
        <strain evidence="4">FJAT-27215</strain>
    </source>
</reference>
<dbReference type="SUPFAM" id="SSF51161">
    <property type="entry name" value="Trimeric LpxA-like enzymes"/>
    <property type="match status" value="1"/>
</dbReference>
<keyword evidence="4" id="KW-1185">Reference proteome</keyword>
<comment type="caution">
    <text evidence="3">The sequence shown here is derived from an EMBL/GenBank/DDBJ whole genome shotgun (WGS) entry which is preliminary data.</text>
</comment>
<dbReference type="Pfam" id="PF14602">
    <property type="entry name" value="Hexapep_2"/>
    <property type="match status" value="1"/>
</dbReference>
<dbReference type="InterPro" id="IPR018357">
    <property type="entry name" value="Hexapep_transf_CS"/>
</dbReference>
<dbReference type="PANTHER" id="PTHR43300:SF4">
    <property type="entry name" value="ACYL-[ACYL-CARRIER-PROTEIN]--UDP-N-ACETYLGLUCOSAMINE O-ACYLTRANSFERASE"/>
    <property type="match status" value="1"/>
</dbReference>
<dbReference type="PROSITE" id="PS00101">
    <property type="entry name" value="HEXAPEP_TRANSFERASES"/>
    <property type="match status" value="1"/>
</dbReference>
<dbReference type="PANTHER" id="PTHR43300">
    <property type="entry name" value="ACETYLTRANSFERASE"/>
    <property type="match status" value="1"/>
</dbReference>
<dbReference type="AlphaFoldDB" id="A0A1B9AYR2"/>
<dbReference type="GO" id="GO:0016746">
    <property type="term" value="F:acyltransferase activity"/>
    <property type="evidence" value="ECO:0007669"/>
    <property type="project" value="UniProtKB-KW"/>
</dbReference>
<organism evidence="3 4">
    <name type="scientific">Pseudobacillus wudalianchiensis</name>
    <dbReference type="NCBI Taxonomy" id="1743143"/>
    <lineage>
        <taxon>Bacteria</taxon>
        <taxon>Bacillati</taxon>
        <taxon>Bacillota</taxon>
        <taxon>Bacilli</taxon>
        <taxon>Bacillales</taxon>
        <taxon>Bacillaceae</taxon>
        <taxon>Pseudobacillus</taxon>
    </lineage>
</organism>
<name>A0A1B9AYR2_9BACI</name>
<keyword evidence="2" id="KW-0677">Repeat</keyword>
<keyword evidence="3" id="KW-0012">Acyltransferase</keyword>
<dbReference type="Proteomes" id="UP000092578">
    <property type="component" value="Unassembled WGS sequence"/>
</dbReference>
<sequence length="238" mass="25248">MNASVSVGQNAVIGKDVNFGENVIIGNNVVIYDGTQIGSNVIIQDNVVIGKQPTRAKASILPETKKLPPALIGSGVTIGTSAIIYANAEIADEVFIADLATVRERVIVGERTIIGRGVAIENDCKVGKRCKLETNCYITAYSELGDYVFVAPCVVTTNDNYMGRSKERFDKFKGVTIKDGGRIGANATILPGKVINEDGAVAAASVVTKDVGKEELVIGSPAKKIRAVPENQLLKNQE</sequence>
<evidence type="ECO:0000256" key="1">
    <source>
        <dbReference type="ARBA" id="ARBA00022679"/>
    </source>
</evidence>
<dbReference type="Gene3D" id="2.160.10.10">
    <property type="entry name" value="Hexapeptide repeat proteins"/>
    <property type="match status" value="1"/>
</dbReference>
<dbReference type="RefSeq" id="WP_065410239.1">
    <property type="nucleotide sequence ID" value="NZ_MAYT01000012.1"/>
</dbReference>
<keyword evidence="1 3" id="KW-0808">Transferase</keyword>
<dbReference type="CDD" id="cd03358">
    <property type="entry name" value="LbH_WxcM_N_like"/>
    <property type="match status" value="1"/>
</dbReference>
<evidence type="ECO:0000313" key="3">
    <source>
        <dbReference type="EMBL" id="OCA88926.1"/>
    </source>
</evidence>
<dbReference type="InterPro" id="IPR050179">
    <property type="entry name" value="Trans_hexapeptide_repeat"/>
</dbReference>
<accession>A0A1B9AYR2</accession>
<dbReference type="InterPro" id="IPR001451">
    <property type="entry name" value="Hexapep"/>
</dbReference>
<gene>
    <name evidence="3" type="ORF">A8F95_05740</name>
</gene>
<evidence type="ECO:0000313" key="4">
    <source>
        <dbReference type="Proteomes" id="UP000092578"/>
    </source>
</evidence>
<evidence type="ECO:0000256" key="2">
    <source>
        <dbReference type="ARBA" id="ARBA00022737"/>
    </source>
</evidence>
<dbReference type="EMBL" id="MAYT01000012">
    <property type="protein sequence ID" value="OCA88926.1"/>
    <property type="molecule type" value="Genomic_DNA"/>
</dbReference>